<feature type="compositionally biased region" description="Polar residues" evidence="7">
    <location>
        <begin position="566"/>
        <end position="577"/>
    </location>
</feature>
<feature type="compositionally biased region" description="Polar residues" evidence="7">
    <location>
        <begin position="487"/>
        <end position="496"/>
    </location>
</feature>
<feature type="region of interest" description="Disordered" evidence="7">
    <location>
        <begin position="487"/>
        <end position="523"/>
    </location>
</feature>
<feature type="domain" description="Homeobox" evidence="8">
    <location>
        <begin position="207"/>
        <end position="267"/>
    </location>
</feature>
<dbReference type="PANTHER" id="PTHR24324:SF5">
    <property type="entry name" value="HEMATOPOIETICALLY-EXPRESSED HOMEOBOX PROTEIN HHEX"/>
    <property type="match status" value="1"/>
</dbReference>
<dbReference type="Pfam" id="PF00046">
    <property type="entry name" value="Homeodomain"/>
    <property type="match status" value="3"/>
</dbReference>
<dbReference type="GO" id="GO:0000978">
    <property type="term" value="F:RNA polymerase II cis-regulatory region sequence-specific DNA binding"/>
    <property type="evidence" value="ECO:0007669"/>
    <property type="project" value="TreeGrafter"/>
</dbReference>
<keyword evidence="3 5" id="KW-0371">Homeobox</keyword>
<dbReference type="GO" id="GO:0005634">
    <property type="term" value="C:nucleus"/>
    <property type="evidence" value="ECO:0007669"/>
    <property type="project" value="UniProtKB-SubCell"/>
</dbReference>
<feature type="DNA-binding region" description="Homeobox" evidence="5">
    <location>
        <begin position="391"/>
        <end position="450"/>
    </location>
</feature>
<accession>A0A165TC06</accession>
<dbReference type="Gene3D" id="1.10.10.60">
    <property type="entry name" value="Homeodomain-like"/>
    <property type="match status" value="3"/>
</dbReference>
<feature type="compositionally biased region" description="Low complexity" evidence="7">
    <location>
        <begin position="129"/>
        <end position="140"/>
    </location>
</feature>
<dbReference type="InterPro" id="IPR017970">
    <property type="entry name" value="Homeobox_CS"/>
</dbReference>
<feature type="compositionally biased region" description="Polar residues" evidence="7">
    <location>
        <begin position="186"/>
        <end position="198"/>
    </location>
</feature>
<feature type="region of interest" description="Disordered" evidence="7">
    <location>
        <begin position="562"/>
        <end position="616"/>
    </location>
</feature>
<feature type="compositionally biased region" description="Low complexity" evidence="7">
    <location>
        <begin position="275"/>
        <end position="288"/>
    </location>
</feature>
<feature type="region of interest" description="Disordered" evidence="7">
    <location>
        <begin position="1"/>
        <end position="58"/>
    </location>
</feature>
<feature type="domain" description="Homeobox" evidence="8">
    <location>
        <begin position="389"/>
        <end position="449"/>
    </location>
</feature>
<protein>
    <recommendedName>
        <fullName evidence="8">Homeobox domain-containing protein</fullName>
    </recommendedName>
</protein>
<feature type="compositionally biased region" description="Polar residues" evidence="7">
    <location>
        <begin position="15"/>
        <end position="29"/>
    </location>
</feature>
<feature type="region of interest" description="Disordered" evidence="7">
    <location>
        <begin position="96"/>
        <end position="141"/>
    </location>
</feature>
<dbReference type="SMART" id="SM00389">
    <property type="entry name" value="HOX"/>
    <property type="match status" value="3"/>
</dbReference>
<dbReference type="InterPro" id="IPR051000">
    <property type="entry name" value="Homeobox_DNA-bind_prot"/>
</dbReference>
<feature type="domain" description="Homeobox" evidence="8">
    <location>
        <begin position="47"/>
        <end position="107"/>
    </location>
</feature>
<keyword evidence="2 5" id="KW-0238">DNA-binding</keyword>
<feature type="compositionally biased region" description="Low complexity" evidence="7">
    <location>
        <begin position="358"/>
        <end position="375"/>
    </location>
</feature>
<organism evidence="9 10">
    <name type="scientific">Daedalea quercina L-15889</name>
    <dbReference type="NCBI Taxonomy" id="1314783"/>
    <lineage>
        <taxon>Eukaryota</taxon>
        <taxon>Fungi</taxon>
        <taxon>Dikarya</taxon>
        <taxon>Basidiomycota</taxon>
        <taxon>Agaricomycotina</taxon>
        <taxon>Agaricomycetes</taxon>
        <taxon>Polyporales</taxon>
        <taxon>Fomitopsis</taxon>
    </lineage>
</organism>
<keyword evidence="10" id="KW-1185">Reference proteome</keyword>
<dbReference type="PROSITE" id="PS50071">
    <property type="entry name" value="HOMEOBOX_2"/>
    <property type="match status" value="3"/>
</dbReference>
<feature type="region of interest" description="Disordered" evidence="7">
    <location>
        <begin position="261"/>
        <end position="400"/>
    </location>
</feature>
<evidence type="ECO:0000259" key="8">
    <source>
        <dbReference type="PROSITE" id="PS50071"/>
    </source>
</evidence>
<sequence length="653" mass="71597">MLPPRPAWSQDDLPSPTTSVASEHQQQQRIPEPKPRKSVSASQDTMDQPKKPRHRHSAFQLAALNELYDKNEHPSLEERTSLAERLGMETKTVSSWFQNKRASCKKRHKGAATTTSPVNAGAGSSVPTSAASKKSNNSNSVELPPISALIASVSGRPGLGIGPPPPRQPEYDDYEEEEYIHRLPPAQQQLFYSGNPQHQHLDTPEHSQRPKARSRPTAAQTEELRKVYDLNPHPSKEEREELGNKVGMRYQSVTNWFQNQRSIAKKRKDEEEAHAAAAAAAAVAAHAASSKSRTFSPFPPAAGAAHPSLSLSVPPATGHPSLALPLPPQHSISAPPPRARRSSSAAPLSRSHDLTHGSSRSSSRPSSPRVSPYRMPSERLHGQNAAQERPRRPRRTRPEPYQLEALKKLFHRTATPSIEERGALALEVGMDVGKVTNWFRNLRQTARKRAAGPQHEGLLEDGELDEEQDELMDVDADNVSLATYQSRSATPMHSTGVSSSVSSPLVHALHPSQPPPPPYSLEDAREEVPAPKYEARYTPPSPVQRPSAESLRQLYTYARAMRERPSLSNEHSSSSDPDTYPDGDSHMGSEEDMQEAVTPSPESSPPPLPLAPPAVFGVGVQKGDVKRAEVKVETGVKVEDALLLLSFHHHVVH</sequence>
<feature type="compositionally biased region" description="Pro residues" evidence="7">
    <location>
        <begin position="602"/>
        <end position="612"/>
    </location>
</feature>
<dbReference type="EMBL" id="KV429037">
    <property type="protein sequence ID" value="KZT73209.1"/>
    <property type="molecule type" value="Genomic_DNA"/>
</dbReference>
<feature type="compositionally biased region" description="Basic and acidic residues" evidence="7">
    <location>
        <begin position="222"/>
        <end position="243"/>
    </location>
</feature>
<feature type="DNA-binding region" description="Homeobox" evidence="5">
    <location>
        <begin position="209"/>
        <end position="268"/>
    </location>
</feature>
<dbReference type="PROSITE" id="PS00027">
    <property type="entry name" value="HOMEOBOX_1"/>
    <property type="match status" value="2"/>
</dbReference>
<dbReference type="OrthoDB" id="6159439at2759"/>
<evidence type="ECO:0000256" key="3">
    <source>
        <dbReference type="ARBA" id="ARBA00023155"/>
    </source>
</evidence>
<dbReference type="GO" id="GO:0030154">
    <property type="term" value="P:cell differentiation"/>
    <property type="evidence" value="ECO:0007669"/>
    <property type="project" value="TreeGrafter"/>
</dbReference>
<reference evidence="9 10" key="1">
    <citation type="journal article" date="2016" name="Mol. Biol. Evol.">
        <title>Comparative Genomics of Early-Diverging Mushroom-Forming Fungi Provides Insights into the Origins of Lignocellulose Decay Capabilities.</title>
        <authorList>
            <person name="Nagy L.G."/>
            <person name="Riley R."/>
            <person name="Tritt A."/>
            <person name="Adam C."/>
            <person name="Daum C."/>
            <person name="Floudas D."/>
            <person name="Sun H."/>
            <person name="Yadav J.S."/>
            <person name="Pangilinan J."/>
            <person name="Larsson K.H."/>
            <person name="Matsuura K."/>
            <person name="Barry K."/>
            <person name="Labutti K."/>
            <person name="Kuo R."/>
            <person name="Ohm R.A."/>
            <person name="Bhattacharya S.S."/>
            <person name="Shirouzu T."/>
            <person name="Yoshinaga Y."/>
            <person name="Martin F.M."/>
            <person name="Grigoriev I.V."/>
            <person name="Hibbett D.S."/>
        </authorList>
    </citation>
    <scope>NUCLEOTIDE SEQUENCE [LARGE SCALE GENOMIC DNA]</scope>
    <source>
        <strain evidence="9 10">L-15889</strain>
    </source>
</reference>
<evidence type="ECO:0000256" key="1">
    <source>
        <dbReference type="ARBA" id="ARBA00004123"/>
    </source>
</evidence>
<dbReference type="InterPro" id="IPR001356">
    <property type="entry name" value="HD"/>
</dbReference>
<feature type="region of interest" description="Disordered" evidence="7">
    <location>
        <begin position="153"/>
        <end position="246"/>
    </location>
</feature>
<dbReference type="GO" id="GO:0000981">
    <property type="term" value="F:DNA-binding transcription factor activity, RNA polymerase II-specific"/>
    <property type="evidence" value="ECO:0007669"/>
    <property type="project" value="InterPro"/>
</dbReference>
<dbReference type="CDD" id="cd00086">
    <property type="entry name" value="homeodomain"/>
    <property type="match status" value="3"/>
</dbReference>
<evidence type="ECO:0000313" key="10">
    <source>
        <dbReference type="Proteomes" id="UP000076727"/>
    </source>
</evidence>
<dbReference type="SUPFAM" id="SSF46689">
    <property type="entry name" value="Homeodomain-like"/>
    <property type="match status" value="3"/>
</dbReference>
<evidence type="ECO:0000256" key="7">
    <source>
        <dbReference type="SAM" id="MobiDB-lite"/>
    </source>
</evidence>
<evidence type="ECO:0000256" key="4">
    <source>
        <dbReference type="ARBA" id="ARBA00023242"/>
    </source>
</evidence>
<keyword evidence="4 5" id="KW-0539">Nucleus</keyword>
<feature type="DNA-binding region" description="Homeobox" evidence="5">
    <location>
        <begin position="49"/>
        <end position="108"/>
    </location>
</feature>
<dbReference type="STRING" id="1314783.A0A165TC06"/>
<evidence type="ECO:0000256" key="2">
    <source>
        <dbReference type="ARBA" id="ARBA00023125"/>
    </source>
</evidence>
<evidence type="ECO:0000256" key="6">
    <source>
        <dbReference type="RuleBase" id="RU000682"/>
    </source>
</evidence>
<dbReference type="Proteomes" id="UP000076727">
    <property type="component" value="Unassembled WGS sequence"/>
</dbReference>
<evidence type="ECO:0000313" key="9">
    <source>
        <dbReference type="EMBL" id="KZT73209.1"/>
    </source>
</evidence>
<dbReference type="PANTHER" id="PTHR24324">
    <property type="entry name" value="HOMEOBOX PROTEIN HHEX"/>
    <property type="match status" value="1"/>
</dbReference>
<dbReference type="InterPro" id="IPR009057">
    <property type="entry name" value="Homeodomain-like_sf"/>
</dbReference>
<name>A0A165TC06_9APHY</name>
<comment type="subcellular location">
    <subcellularLocation>
        <location evidence="1 5 6">Nucleus</location>
    </subcellularLocation>
</comment>
<gene>
    <name evidence="9" type="ORF">DAEQUDRAFT_721783</name>
</gene>
<proteinExistence type="predicted"/>
<dbReference type="AlphaFoldDB" id="A0A165TC06"/>
<evidence type="ECO:0000256" key="5">
    <source>
        <dbReference type="PROSITE-ProRule" id="PRU00108"/>
    </source>
</evidence>
<feature type="compositionally biased region" description="Basic and acidic residues" evidence="7">
    <location>
        <begin position="199"/>
        <end position="208"/>
    </location>
</feature>